<dbReference type="RefSeq" id="WP_341408317.1">
    <property type="nucleotide sequence ID" value="NZ_JBBUTH010000001.1"/>
</dbReference>
<protein>
    <submittedName>
        <fullName evidence="5">Flagellar basal body P-ring formation chaperone FlgA</fullName>
    </submittedName>
</protein>
<evidence type="ECO:0000313" key="6">
    <source>
        <dbReference type="Proteomes" id="UP001365405"/>
    </source>
</evidence>
<proteinExistence type="predicted"/>
<comment type="caution">
    <text evidence="5">The sequence shown here is derived from an EMBL/GenBank/DDBJ whole genome shotgun (WGS) entry which is preliminary data.</text>
</comment>
<dbReference type="Pfam" id="PF13144">
    <property type="entry name" value="ChapFlgA"/>
    <property type="match status" value="1"/>
</dbReference>
<dbReference type="NCBIfam" id="TIGR03170">
    <property type="entry name" value="flgA_cterm"/>
    <property type="match status" value="1"/>
</dbReference>
<keyword evidence="3" id="KW-0574">Periplasm</keyword>
<dbReference type="Gene3D" id="2.30.30.760">
    <property type="match status" value="1"/>
</dbReference>
<evidence type="ECO:0000256" key="2">
    <source>
        <dbReference type="ARBA" id="ARBA00022729"/>
    </source>
</evidence>
<dbReference type="PANTHER" id="PTHR36307">
    <property type="entry name" value="FLAGELLA BASAL BODY P-RING FORMATION PROTEIN FLGA"/>
    <property type="match status" value="1"/>
</dbReference>
<evidence type="ECO:0000256" key="3">
    <source>
        <dbReference type="ARBA" id="ARBA00022764"/>
    </source>
</evidence>
<dbReference type="SMART" id="SM00858">
    <property type="entry name" value="SAF"/>
    <property type="match status" value="1"/>
</dbReference>
<keyword evidence="5" id="KW-0969">Cilium</keyword>
<feature type="domain" description="SAF" evidence="4">
    <location>
        <begin position="151"/>
        <end position="213"/>
    </location>
</feature>
<dbReference type="Pfam" id="PF17656">
    <property type="entry name" value="ChapFlgA_N"/>
    <property type="match status" value="1"/>
</dbReference>
<keyword evidence="5" id="KW-0282">Flagellum</keyword>
<dbReference type="InterPro" id="IPR013974">
    <property type="entry name" value="SAF"/>
</dbReference>
<keyword evidence="6" id="KW-1185">Reference proteome</keyword>
<dbReference type="PANTHER" id="PTHR36307:SF1">
    <property type="entry name" value="FLAGELLA BASAL BODY P-RING FORMATION PROTEIN FLGA"/>
    <property type="match status" value="1"/>
</dbReference>
<keyword evidence="5" id="KW-0966">Cell projection</keyword>
<evidence type="ECO:0000259" key="4">
    <source>
        <dbReference type="SMART" id="SM00858"/>
    </source>
</evidence>
<dbReference type="InterPro" id="IPR041231">
    <property type="entry name" value="FlgA_N"/>
</dbReference>
<dbReference type="InterPro" id="IPR039246">
    <property type="entry name" value="Flagellar_FlgA"/>
</dbReference>
<dbReference type="InterPro" id="IPR017585">
    <property type="entry name" value="SAF_FlgA"/>
</dbReference>
<sequence>MPRPAVPQRPAHRAWRRGAAGVPRLGLGLGLGQSLGLAVALALPAPARAADEASAVPAGTEIAQWMRQAAQTALASPDDTGAATAPAATPPRIEVVVGRLDPRLKLAPCQTVQPYLPPGSRAIGQTRIGLRCTQGPKAWNVYLPVTVKVFARSLVATTAVPAGTVLQRQHLTQAEVDVAASTDPAIGQPDLAVGRTLARNLAAGDALRQADLKPRLWFAAGDTVRVVAMGPGFQIAADGQALSPGIDGQTVRARIDGGRIVSGVATADRRIEVPM</sequence>
<name>A0ABU9C9S7_9BURK</name>
<reference evidence="5 6" key="1">
    <citation type="submission" date="2024-04" db="EMBL/GenBank/DDBJ databases">
        <title>Novel species of the genus Ideonella isolated from streams.</title>
        <authorList>
            <person name="Lu H."/>
        </authorList>
    </citation>
    <scope>NUCLEOTIDE SEQUENCE [LARGE SCALE GENOMIC DNA]</scope>
    <source>
        <strain evidence="5 6">DXS22W</strain>
    </source>
</reference>
<organism evidence="5 6">
    <name type="scientific">Pseudaquabacterium inlustre</name>
    <dbReference type="NCBI Taxonomy" id="2984192"/>
    <lineage>
        <taxon>Bacteria</taxon>
        <taxon>Pseudomonadati</taxon>
        <taxon>Pseudomonadota</taxon>
        <taxon>Betaproteobacteria</taxon>
        <taxon>Burkholderiales</taxon>
        <taxon>Sphaerotilaceae</taxon>
        <taxon>Pseudaquabacterium</taxon>
    </lineage>
</organism>
<dbReference type="CDD" id="cd11614">
    <property type="entry name" value="SAF_CpaB_FlgA_like"/>
    <property type="match status" value="1"/>
</dbReference>
<evidence type="ECO:0000313" key="5">
    <source>
        <dbReference type="EMBL" id="MEK8048639.1"/>
    </source>
</evidence>
<keyword evidence="2" id="KW-0732">Signal</keyword>
<dbReference type="Proteomes" id="UP001365405">
    <property type="component" value="Unassembled WGS sequence"/>
</dbReference>
<evidence type="ECO:0000256" key="1">
    <source>
        <dbReference type="ARBA" id="ARBA00004418"/>
    </source>
</evidence>
<dbReference type="EMBL" id="JBBUTH010000001">
    <property type="protein sequence ID" value="MEK8048639.1"/>
    <property type="molecule type" value="Genomic_DNA"/>
</dbReference>
<accession>A0ABU9C9S7</accession>
<gene>
    <name evidence="5" type="primary">flgA</name>
    <name evidence="5" type="ORF">AACH10_00120</name>
</gene>
<comment type="subcellular location">
    <subcellularLocation>
        <location evidence="1">Periplasm</location>
    </subcellularLocation>
</comment>